<gene>
    <name evidence="2" type="ORF">EZ437_18885</name>
</gene>
<dbReference type="Gene3D" id="2.60.40.10">
    <property type="entry name" value="Immunoglobulins"/>
    <property type="match status" value="2"/>
</dbReference>
<proteinExistence type="predicted"/>
<feature type="chain" id="PRO_5020945681" evidence="1">
    <location>
        <begin position="23"/>
        <end position="235"/>
    </location>
</feature>
<dbReference type="Proteomes" id="UP000293347">
    <property type="component" value="Unassembled WGS sequence"/>
</dbReference>
<dbReference type="InterPro" id="IPR013783">
    <property type="entry name" value="Ig-like_fold"/>
</dbReference>
<organism evidence="2 3">
    <name type="scientific">Pedobacter psychroterrae</name>
    <dbReference type="NCBI Taxonomy" id="2530453"/>
    <lineage>
        <taxon>Bacteria</taxon>
        <taxon>Pseudomonadati</taxon>
        <taxon>Bacteroidota</taxon>
        <taxon>Sphingobacteriia</taxon>
        <taxon>Sphingobacteriales</taxon>
        <taxon>Sphingobacteriaceae</taxon>
        <taxon>Pedobacter</taxon>
    </lineage>
</organism>
<dbReference type="EMBL" id="SJSL01000007">
    <property type="protein sequence ID" value="TCC98258.1"/>
    <property type="molecule type" value="Genomic_DNA"/>
</dbReference>
<dbReference type="OrthoDB" id="1148550at2"/>
<dbReference type="AlphaFoldDB" id="A0A4R0NDI7"/>
<evidence type="ECO:0000256" key="1">
    <source>
        <dbReference type="SAM" id="SignalP"/>
    </source>
</evidence>
<dbReference type="RefSeq" id="WP_131597630.1">
    <property type="nucleotide sequence ID" value="NZ_SJSL01000007.1"/>
</dbReference>
<keyword evidence="3" id="KW-1185">Reference proteome</keyword>
<keyword evidence="1" id="KW-0732">Signal</keyword>
<evidence type="ECO:0000313" key="2">
    <source>
        <dbReference type="EMBL" id="TCC98258.1"/>
    </source>
</evidence>
<dbReference type="SUPFAM" id="SSF49478">
    <property type="entry name" value="Cna protein B-type domain"/>
    <property type="match status" value="1"/>
</dbReference>
<evidence type="ECO:0000313" key="3">
    <source>
        <dbReference type="Proteomes" id="UP000293347"/>
    </source>
</evidence>
<protein>
    <submittedName>
        <fullName evidence="2">DUF4198 domain-containing protein</fullName>
    </submittedName>
</protein>
<name>A0A4R0NDI7_9SPHI</name>
<accession>A0A4R0NDI7</accession>
<comment type="caution">
    <text evidence="2">The sequence shown here is derived from an EMBL/GenBank/DDBJ whole genome shotgun (WGS) entry which is preliminary data.</text>
</comment>
<sequence length="235" mass="25941">MKKTIFIMLGLLFSVSSLFAHALWIETAATGKVGQKQTVKVFYGEYADLGRDSVSTWYSDVKEFTLWLVGPDQKKTQLAVTQGLNYFEASFIPAQNGSYTVMVSHEAKELGGTTKYHFLSSASVSVGKSAAVVSQNTNALRLHVDDVSSLKLKQPIKMTALLKDVAAGKKAVTVFSPTGWSKEFYTDENGAFEFTPLWPGRYVVEVSDMDKTPGQHHGKDYKATWKGATYSLELK</sequence>
<reference evidence="2 3" key="1">
    <citation type="submission" date="2019-02" db="EMBL/GenBank/DDBJ databases">
        <title>Pedobacter sp. RP-1-14 sp. nov., isolated from Arctic soil.</title>
        <authorList>
            <person name="Dahal R.H."/>
        </authorList>
    </citation>
    <scope>NUCLEOTIDE SEQUENCE [LARGE SCALE GENOMIC DNA]</scope>
    <source>
        <strain evidence="2 3">RP-1-14</strain>
    </source>
</reference>
<feature type="signal peptide" evidence="1">
    <location>
        <begin position="1"/>
        <end position="22"/>
    </location>
</feature>